<keyword evidence="2" id="KW-1185">Reference proteome</keyword>
<name>A0A8S1ENS7_9PELO</name>
<gene>
    <name evidence="1" type="ORF">CBOVIS_LOCUS4524</name>
</gene>
<accession>A0A8S1ENS7</accession>
<proteinExistence type="predicted"/>
<protein>
    <submittedName>
        <fullName evidence="1">Uncharacterized protein</fullName>
    </submittedName>
</protein>
<sequence length="127" mass="14564">MSTGDALPPDELDDVEALRYALLIVEMISAKKAVGENRRADELAREKAAEVMRQLEQLAIHNLSRPHSDSFASAYEQFVNLEHSMRGFTDMHKDVCRMSVLNKIYHMHRGTPFLIRIENPANIHLYD</sequence>
<evidence type="ECO:0000313" key="1">
    <source>
        <dbReference type="EMBL" id="CAB3401834.1"/>
    </source>
</evidence>
<evidence type="ECO:0000313" key="2">
    <source>
        <dbReference type="Proteomes" id="UP000494206"/>
    </source>
</evidence>
<comment type="caution">
    <text evidence="1">The sequence shown here is derived from an EMBL/GenBank/DDBJ whole genome shotgun (WGS) entry which is preliminary data.</text>
</comment>
<organism evidence="1 2">
    <name type="scientific">Caenorhabditis bovis</name>
    <dbReference type="NCBI Taxonomy" id="2654633"/>
    <lineage>
        <taxon>Eukaryota</taxon>
        <taxon>Metazoa</taxon>
        <taxon>Ecdysozoa</taxon>
        <taxon>Nematoda</taxon>
        <taxon>Chromadorea</taxon>
        <taxon>Rhabditida</taxon>
        <taxon>Rhabditina</taxon>
        <taxon>Rhabditomorpha</taxon>
        <taxon>Rhabditoidea</taxon>
        <taxon>Rhabditidae</taxon>
        <taxon>Peloderinae</taxon>
        <taxon>Caenorhabditis</taxon>
    </lineage>
</organism>
<dbReference type="AlphaFoldDB" id="A0A8S1ENS7"/>
<dbReference type="EMBL" id="CADEPM010000003">
    <property type="protein sequence ID" value="CAB3401834.1"/>
    <property type="molecule type" value="Genomic_DNA"/>
</dbReference>
<dbReference type="Proteomes" id="UP000494206">
    <property type="component" value="Unassembled WGS sequence"/>
</dbReference>
<reference evidence="1 2" key="1">
    <citation type="submission" date="2020-04" db="EMBL/GenBank/DDBJ databases">
        <authorList>
            <person name="Laetsch R D."/>
            <person name="Stevens L."/>
            <person name="Kumar S."/>
            <person name="Blaxter L. M."/>
        </authorList>
    </citation>
    <scope>NUCLEOTIDE SEQUENCE [LARGE SCALE GENOMIC DNA]</scope>
</reference>